<dbReference type="EMBL" id="QSFT01000003">
    <property type="protein sequence ID" value="RHA78369.1"/>
    <property type="molecule type" value="Genomic_DNA"/>
</dbReference>
<sequence>MNDVCRTGFREIQQLEQEQQARLDSALIRSMQPDREAGMQGEPLPYLLRSDWLVTLCLFLCFLLYSYALRNGKKYLAQRFRNFFQHKQRGSLFDEPVGSEVRYTLTMGGVTCILGGFCLYDYFSDNSSLLFQIVPHSLLLGIYVTTIFLLVSFKWISYSFINWIFFDKERNRSWIRSWFDLQIGTGVLLFPVVLLIVYFDLKPDIAKTLVVIILCFAKILLFYKCIKNFFNHFHGCLHLILYFCTLEIIPDLLLWKGINYINHILILNF</sequence>
<evidence type="ECO:0000313" key="2">
    <source>
        <dbReference type="Proteomes" id="UP000283855"/>
    </source>
</evidence>
<dbReference type="RefSeq" id="WP_008139980.1">
    <property type="nucleotide sequence ID" value="NZ_CABJGD010000003.1"/>
</dbReference>
<proteinExistence type="predicted"/>
<dbReference type="AlphaFoldDB" id="A0A413T450"/>
<reference evidence="1 2" key="1">
    <citation type="submission" date="2018-08" db="EMBL/GenBank/DDBJ databases">
        <title>A genome reference for cultivated species of the human gut microbiota.</title>
        <authorList>
            <person name="Zou Y."/>
            <person name="Xue W."/>
            <person name="Luo G."/>
        </authorList>
    </citation>
    <scope>NUCLEOTIDE SEQUENCE [LARGE SCALE GENOMIC DNA]</scope>
    <source>
        <strain evidence="1 2">AM42-38</strain>
    </source>
</reference>
<comment type="caution">
    <text evidence="1">The sequence shown here is derived from an EMBL/GenBank/DDBJ whole genome shotgun (WGS) entry which is preliminary data.</text>
</comment>
<protein>
    <submittedName>
        <fullName evidence="1">DUF4271 domain-containing protein</fullName>
    </submittedName>
</protein>
<accession>A0A413T450</accession>
<dbReference type="GeneID" id="78406225"/>
<gene>
    <name evidence="1" type="ORF">DW921_02680</name>
</gene>
<evidence type="ECO:0000313" key="1">
    <source>
        <dbReference type="EMBL" id="RHA78369.1"/>
    </source>
</evidence>
<organism evidence="1 2">
    <name type="scientific">Phocaeicola coprophilus</name>
    <dbReference type="NCBI Taxonomy" id="387090"/>
    <lineage>
        <taxon>Bacteria</taxon>
        <taxon>Pseudomonadati</taxon>
        <taxon>Bacteroidota</taxon>
        <taxon>Bacteroidia</taxon>
        <taxon>Bacteroidales</taxon>
        <taxon>Bacteroidaceae</taxon>
        <taxon>Phocaeicola</taxon>
    </lineage>
</organism>
<dbReference type="Proteomes" id="UP000283855">
    <property type="component" value="Unassembled WGS sequence"/>
</dbReference>
<name>A0A413T450_9BACT</name>
<dbReference type="Pfam" id="PF14093">
    <property type="entry name" value="DUF4271"/>
    <property type="match status" value="1"/>
</dbReference>
<dbReference type="InterPro" id="IPR025367">
    <property type="entry name" value="DUF4271"/>
</dbReference>